<dbReference type="OrthoDB" id="9798629at2"/>
<proteinExistence type="inferred from homology"/>
<evidence type="ECO:0000313" key="12">
    <source>
        <dbReference type="EMBL" id="RDU71174.1"/>
    </source>
</evidence>
<evidence type="ECO:0000256" key="4">
    <source>
        <dbReference type="ARBA" id="ARBA00022475"/>
    </source>
</evidence>
<evidence type="ECO:0000256" key="1">
    <source>
        <dbReference type="ARBA" id="ARBA00004249"/>
    </source>
</evidence>
<evidence type="ECO:0000256" key="11">
    <source>
        <dbReference type="SAM" id="Phobius"/>
    </source>
</evidence>
<evidence type="ECO:0000256" key="7">
    <source>
        <dbReference type="ARBA" id="ARBA00022927"/>
    </source>
</evidence>
<name>A0A3D8J2U3_9HELI</name>
<evidence type="ECO:0000256" key="8">
    <source>
        <dbReference type="ARBA" id="ARBA00022989"/>
    </source>
</evidence>
<dbReference type="Pfam" id="PF02472">
    <property type="entry name" value="ExbD"/>
    <property type="match status" value="1"/>
</dbReference>
<dbReference type="PANTHER" id="PTHR30558">
    <property type="entry name" value="EXBD MEMBRANE COMPONENT OF PMF-DRIVEN MACROMOLECULE IMPORT SYSTEM"/>
    <property type="match status" value="1"/>
</dbReference>
<comment type="subcellular location">
    <subcellularLocation>
        <location evidence="1">Cell inner membrane</location>
        <topology evidence="1">Single-pass type II membrane protein</topology>
    </subcellularLocation>
    <subcellularLocation>
        <location evidence="10">Cell membrane</location>
        <topology evidence="10">Single-pass type II membrane protein</topology>
    </subcellularLocation>
</comment>
<dbReference type="GO" id="GO:0015031">
    <property type="term" value="P:protein transport"/>
    <property type="evidence" value="ECO:0007669"/>
    <property type="project" value="UniProtKB-KW"/>
</dbReference>
<evidence type="ECO:0000256" key="10">
    <source>
        <dbReference type="RuleBase" id="RU003879"/>
    </source>
</evidence>
<dbReference type="InterPro" id="IPR003400">
    <property type="entry name" value="ExbD"/>
</dbReference>
<comment type="caution">
    <text evidence="12">The sequence shown here is derived from an EMBL/GenBank/DDBJ whole genome shotgun (WGS) entry which is preliminary data.</text>
</comment>
<dbReference type="Gene3D" id="3.30.420.270">
    <property type="match status" value="1"/>
</dbReference>
<dbReference type="RefSeq" id="WP_115569320.1">
    <property type="nucleotide sequence ID" value="NZ_NXLV01000004.1"/>
</dbReference>
<feature type="transmembrane region" description="Helical" evidence="11">
    <location>
        <begin position="12"/>
        <end position="33"/>
    </location>
</feature>
<keyword evidence="6 10" id="KW-0812">Transmembrane</keyword>
<dbReference type="PANTHER" id="PTHR30558:SF12">
    <property type="entry name" value="BIOPOLYMER TRANSPORT PROTEIN EXBD"/>
    <property type="match status" value="1"/>
</dbReference>
<evidence type="ECO:0000256" key="5">
    <source>
        <dbReference type="ARBA" id="ARBA00022519"/>
    </source>
</evidence>
<evidence type="ECO:0000256" key="6">
    <source>
        <dbReference type="ARBA" id="ARBA00022692"/>
    </source>
</evidence>
<keyword evidence="3 10" id="KW-0813">Transport</keyword>
<keyword evidence="9 11" id="KW-0472">Membrane</keyword>
<organism evidence="12 13">
    <name type="scientific">Helicobacter brantae</name>
    <dbReference type="NCBI Taxonomy" id="375927"/>
    <lineage>
        <taxon>Bacteria</taxon>
        <taxon>Pseudomonadati</taxon>
        <taxon>Campylobacterota</taxon>
        <taxon>Epsilonproteobacteria</taxon>
        <taxon>Campylobacterales</taxon>
        <taxon>Helicobacteraceae</taxon>
        <taxon>Helicobacter</taxon>
    </lineage>
</organism>
<accession>A0A3D8J2U3</accession>
<dbReference type="EMBL" id="NXLV01000004">
    <property type="protein sequence ID" value="RDU71174.1"/>
    <property type="molecule type" value="Genomic_DNA"/>
</dbReference>
<sequence length="129" mass="14419">MHDFDETPELNITPLVDIMLVLLAILMVTIPAVSYREDIALPQGSKKVQAQEESVLEIQVTQAKKIVVRGNEYTFSTFPDGFALLTQNIQKNTPVYITADKRLIYDDVIYILKVVKESGFSRASLVTSG</sequence>
<reference evidence="12 13" key="1">
    <citation type="submission" date="2018-04" db="EMBL/GenBank/DDBJ databases">
        <title>Novel Campyloabacter and Helicobacter Species and Strains.</title>
        <authorList>
            <person name="Mannion A.J."/>
            <person name="Shen Z."/>
            <person name="Fox J.G."/>
        </authorList>
    </citation>
    <scope>NUCLEOTIDE SEQUENCE [LARGE SCALE GENOMIC DNA]</scope>
    <source>
        <strain evidence="12 13">MIT 04-9366</strain>
    </source>
</reference>
<dbReference type="AlphaFoldDB" id="A0A3D8J2U3"/>
<evidence type="ECO:0000256" key="9">
    <source>
        <dbReference type="ARBA" id="ARBA00023136"/>
    </source>
</evidence>
<evidence type="ECO:0000256" key="2">
    <source>
        <dbReference type="ARBA" id="ARBA00005811"/>
    </source>
</evidence>
<keyword evidence="8 11" id="KW-1133">Transmembrane helix</keyword>
<dbReference type="Proteomes" id="UP000257045">
    <property type="component" value="Unassembled WGS sequence"/>
</dbReference>
<dbReference type="GO" id="GO:0005886">
    <property type="term" value="C:plasma membrane"/>
    <property type="evidence" value="ECO:0007669"/>
    <property type="project" value="UniProtKB-SubCell"/>
</dbReference>
<keyword evidence="7 10" id="KW-0653">Protein transport</keyword>
<gene>
    <name evidence="12" type="ORF">CQA58_03410</name>
</gene>
<evidence type="ECO:0000313" key="13">
    <source>
        <dbReference type="Proteomes" id="UP000257045"/>
    </source>
</evidence>
<evidence type="ECO:0000256" key="3">
    <source>
        <dbReference type="ARBA" id="ARBA00022448"/>
    </source>
</evidence>
<protein>
    <submittedName>
        <fullName evidence="12">Biopolymer transporter ExbD</fullName>
    </submittedName>
</protein>
<keyword evidence="5" id="KW-0997">Cell inner membrane</keyword>
<comment type="similarity">
    <text evidence="2 10">Belongs to the ExbD/TolR family.</text>
</comment>
<keyword evidence="13" id="KW-1185">Reference proteome</keyword>
<keyword evidence="4" id="KW-1003">Cell membrane</keyword>
<dbReference type="GO" id="GO:0022857">
    <property type="term" value="F:transmembrane transporter activity"/>
    <property type="evidence" value="ECO:0007669"/>
    <property type="project" value="InterPro"/>
</dbReference>